<evidence type="ECO:0000256" key="2">
    <source>
        <dbReference type="ARBA" id="ARBA00005983"/>
    </source>
</evidence>
<evidence type="ECO:0000256" key="6">
    <source>
        <dbReference type="ARBA" id="ARBA00022840"/>
    </source>
</evidence>
<dbReference type="SUPFAM" id="SSF111331">
    <property type="entry name" value="NAD kinase/diacylglycerol kinase-like"/>
    <property type="match status" value="1"/>
</dbReference>
<dbReference type="PANTHER" id="PTHR12358">
    <property type="entry name" value="SPHINGOSINE KINASE"/>
    <property type="match status" value="1"/>
</dbReference>
<dbReference type="Gene3D" id="3.40.50.10330">
    <property type="entry name" value="Probable inorganic polyphosphate/atp-NAD kinase, domain 1"/>
    <property type="match status" value="1"/>
</dbReference>
<feature type="domain" description="DAGKc" evidence="9">
    <location>
        <begin position="1"/>
        <end position="129"/>
    </location>
</feature>
<dbReference type="NCBIfam" id="TIGR00147">
    <property type="entry name" value="YegS/Rv2252/BmrU family lipid kinase"/>
    <property type="match status" value="1"/>
</dbReference>
<keyword evidence="7" id="KW-0444">Lipid biosynthesis</keyword>
<evidence type="ECO:0000313" key="11">
    <source>
        <dbReference type="Proteomes" id="UP000230842"/>
    </source>
</evidence>
<reference evidence="10 11" key="1">
    <citation type="submission" date="2017-11" db="EMBL/GenBank/DDBJ databases">
        <title>Genomic Encyclopedia of Archaeal and Bacterial Type Strains, Phase II (KMG-II): From Individual Species to Whole Genera.</title>
        <authorList>
            <person name="Goeker M."/>
        </authorList>
    </citation>
    <scope>NUCLEOTIDE SEQUENCE [LARGE SCALE GENOMIC DNA]</scope>
    <source>
        <strain evidence="10 11">DSM 27763</strain>
    </source>
</reference>
<proteinExistence type="inferred from homology"/>
<dbReference type="InterPro" id="IPR001206">
    <property type="entry name" value="Diacylglycerol_kinase_cat_dom"/>
</dbReference>
<dbReference type="Pfam" id="PF19279">
    <property type="entry name" value="YegS_C"/>
    <property type="match status" value="1"/>
</dbReference>
<keyword evidence="3" id="KW-0808">Transferase</keyword>
<dbReference type="InterPro" id="IPR017438">
    <property type="entry name" value="ATP-NAD_kinase_N"/>
</dbReference>
<protein>
    <submittedName>
        <fullName evidence="10">YegS/Rv2252/BmrU family lipid kinase</fullName>
    </submittedName>
</protein>
<gene>
    <name evidence="10" type="ORF">CLV56_1517</name>
</gene>
<dbReference type="InterPro" id="IPR005218">
    <property type="entry name" value="Diacylglycerol/lipid_kinase"/>
</dbReference>
<keyword evidence="11" id="KW-1185">Reference proteome</keyword>
<comment type="caution">
    <text evidence="10">The sequence shown here is derived from an EMBL/GenBank/DDBJ whole genome shotgun (WGS) entry which is preliminary data.</text>
</comment>
<keyword evidence="8" id="KW-1208">Phospholipid metabolism</keyword>
<name>A0A2M9BH52_9ACTN</name>
<dbReference type="Pfam" id="PF00781">
    <property type="entry name" value="DAGK_cat"/>
    <property type="match status" value="1"/>
</dbReference>
<evidence type="ECO:0000256" key="4">
    <source>
        <dbReference type="ARBA" id="ARBA00022741"/>
    </source>
</evidence>
<comment type="cofactor">
    <cofactor evidence="1">
        <name>Mg(2+)</name>
        <dbReference type="ChEBI" id="CHEBI:18420"/>
    </cofactor>
</comment>
<dbReference type="PROSITE" id="PS50146">
    <property type="entry name" value="DAGK"/>
    <property type="match status" value="1"/>
</dbReference>
<dbReference type="Proteomes" id="UP000230842">
    <property type="component" value="Unassembled WGS sequence"/>
</dbReference>
<dbReference type="RefSeq" id="WP_170224764.1">
    <property type="nucleotide sequence ID" value="NZ_PGEZ01000001.1"/>
</dbReference>
<keyword evidence="7" id="KW-0594">Phospholipid biosynthesis</keyword>
<dbReference type="EMBL" id="PGEZ01000001">
    <property type="protein sequence ID" value="PJJ57290.1"/>
    <property type="molecule type" value="Genomic_DNA"/>
</dbReference>
<keyword evidence="7" id="KW-0443">Lipid metabolism</keyword>
<dbReference type="GO" id="GO:0005524">
    <property type="term" value="F:ATP binding"/>
    <property type="evidence" value="ECO:0007669"/>
    <property type="project" value="UniProtKB-KW"/>
</dbReference>
<organism evidence="10 11">
    <name type="scientific">Mumia flava</name>
    <dbReference type="NCBI Taxonomy" id="1348852"/>
    <lineage>
        <taxon>Bacteria</taxon>
        <taxon>Bacillati</taxon>
        <taxon>Actinomycetota</taxon>
        <taxon>Actinomycetes</taxon>
        <taxon>Propionibacteriales</taxon>
        <taxon>Nocardioidaceae</taxon>
        <taxon>Mumia</taxon>
    </lineage>
</organism>
<keyword evidence="5 10" id="KW-0418">Kinase</keyword>
<dbReference type="AlphaFoldDB" id="A0A2M9BH52"/>
<keyword evidence="6" id="KW-0067">ATP-binding</keyword>
<dbReference type="SMART" id="SM00046">
    <property type="entry name" value="DAGKc"/>
    <property type="match status" value="1"/>
</dbReference>
<dbReference type="Gene3D" id="2.60.200.40">
    <property type="match status" value="1"/>
</dbReference>
<evidence type="ECO:0000256" key="5">
    <source>
        <dbReference type="ARBA" id="ARBA00022777"/>
    </source>
</evidence>
<dbReference type="GO" id="GO:0008654">
    <property type="term" value="P:phospholipid biosynthetic process"/>
    <property type="evidence" value="ECO:0007669"/>
    <property type="project" value="UniProtKB-KW"/>
</dbReference>
<keyword evidence="4" id="KW-0547">Nucleotide-binding</keyword>
<comment type="similarity">
    <text evidence="2">Belongs to the diacylglycerol/lipid kinase family.</text>
</comment>
<dbReference type="InterPro" id="IPR016064">
    <property type="entry name" value="NAD/diacylglycerol_kinase_sf"/>
</dbReference>
<evidence type="ECO:0000259" key="9">
    <source>
        <dbReference type="PROSITE" id="PS50146"/>
    </source>
</evidence>
<evidence type="ECO:0000256" key="3">
    <source>
        <dbReference type="ARBA" id="ARBA00022679"/>
    </source>
</evidence>
<evidence type="ECO:0000313" key="10">
    <source>
        <dbReference type="EMBL" id="PJJ57290.1"/>
    </source>
</evidence>
<dbReference type="InterPro" id="IPR045540">
    <property type="entry name" value="YegS/DAGK_C"/>
</dbReference>
<dbReference type="PANTHER" id="PTHR12358:SF54">
    <property type="entry name" value="SPHINGOSINE KINASE RELATED PROTEIN"/>
    <property type="match status" value="1"/>
</dbReference>
<evidence type="ECO:0000256" key="7">
    <source>
        <dbReference type="ARBA" id="ARBA00023209"/>
    </source>
</evidence>
<sequence length="311" mass="32178">MPQVLIVANATAGSADDEVLDSAVGLLRARGDVDVVRTGGPDELQAALRERPAVDVVVAAGGDGSLHALIAALHTLDRLGDVVVGLLPLGTGNDFARTLGLDEDPLTVAAAMLDADPVPLDLAVDDDGGVVVNALHVGVGAEATRAAEPLKKWLGPLGYPVGALRRGLFGPARTMTVAVDGRVLDGGDDVIQVAVGVGRFVGGGTPLLPEADPTDGLLDVTISHAARFGRRVAYGLKMLRGTHTRLRDTVSVRAREVTISGRDLVWNVDGETGDGLRERTWRLQHGAYRMLVPAGGGDGTGPDLATTREAD</sequence>
<accession>A0A2M9BH52</accession>
<dbReference type="InterPro" id="IPR050187">
    <property type="entry name" value="Lipid_Phosphate_FormReg"/>
</dbReference>
<evidence type="ECO:0000256" key="1">
    <source>
        <dbReference type="ARBA" id="ARBA00001946"/>
    </source>
</evidence>
<evidence type="ECO:0000256" key="8">
    <source>
        <dbReference type="ARBA" id="ARBA00023264"/>
    </source>
</evidence>
<dbReference type="GO" id="GO:0016301">
    <property type="term" value="F:kinase activity"/>
    <property type="evidence" value="ECO:0007669"/>
    <property type="project" value="UniProtKB-KW"/>
</dbReference>